<name>A0A0D6ENC7_SPOSA</name>
<feature type="binding site" evidence="4">
    <location>
        <position position="269"/>
    </location>
    <ligand>
        <name>pyridoxal 5'-phosphate</name>
        <dbReference type="ChEBI" id="CHEBI:597326"/>
    </ligand>
</feature>
<comment type="pathway">
    <text evidence="4">Cofactor biosynthesis; NAD(+) biosynthesis; quinolinate from L-kynurenine: step 2/3.</text>
</comment>
<keyword evidence="4" id="KW-0963">Cytoplasm</keyword>
<dbReference type="Gene3D" id="3.40.640.10">
    <property type="entry name" value="Type I PLP-dependent aspartate aminotransferase-like (Major domain)"/>
    <property type="match status" value="1"/>
</dbReference>
<dbReference type="InterPro" id="IPR015424">
    <property type="entry name" value="PyrdxlP-dep_Trfase"/>
</dbReference>
<evidence type="ECO:0000259" key="5">
    <source>
        <dbReference type="Pfam" id="PF00266"/>
    </source>
</evidence>
<comment type="pathway">
    <text evidence="4">Amino-acid degradation; L-kynurenine degradation; L-alanine and anthranilate from L-kynurenine: step 1/1.</text>
</comment>
<feature type="domain" description="Aminotransferase class V" evidence="5">
    <location>
        <begin position="217"/>
        <end position="314"/>
    </location>
</feature>
<dbReference type="UniPathway" id="UPA00253">
    <property type="reaction ID" value="UER00329"/>
</dbReference>
<feature type="binding site" evidence="4">
    <location>
        <position position="154"/>
    </location>
    <ligand>
        <name>pyridoxal 5'-phosphate</name>
        <dbReference type="ChEBI" id="CHEBI:597326"/>
    </ligand>
</feature>
<sequence length="542" mass="60057">MQKQDKDQPLAVRLARSLASSGATSLNDPKFASYLDSCDQLAQFRDNFSFPKRRTVWPQEYRALKEKTGEADDEDAVAPLGLMPKRTPELLSEELNVWAASGVLGHTDHAYSRPWIKIDETVTPILAEMVGASLSILALLRSAKPSEVACMGSLTGNLHTLFTSFYRPTPQRHKIMYEGKAFPSDAYAFASHVALHEYPPSSLLPVFAREGEFSIRTEDILRLIEEEGDSVAVICFGAVQYYNGEWFDMEKITKAGHAKGCIVAFDCAHAAGNVPLKLHDWGVDFACWCSYKYLNSGPGGIAGLFVHERWEERKRLTGWWGHDKETRFSMPATFSPLPGAAGWQFSNPSVLDVVSLLASLQIFDQAANYLPRVASGGQIESRGHILGALREKSVDLTGYFELLLTSSPYFVSPDQYPPAASSPASKHASTFTIITPAEPSRRGCQLSLLFSPGDSMDWIFDSLREKGVLGDERRPGVIRFGPTPLYNSWTDVNEAARALDESLKEYGVWKRGLEGQGVERLQLDEEEAGVRSRTGEDVGFKR</sequence>
<comment type="cofactor">
    <cofactor evidence="4">
        <name>pyridoxal 5'-phosphate</name>
        <dbReference type="ChEBI" id="CHEBI:597326"/>
    </cofactor>
</comment>
<keyword evidence="2 4" id="KW-0378">Hydrolase</keyword>
<comment type="catalytic activity">
    <reaction evidence="4">
        <text>3-hydroxy-L-kynurenine + H2O = 3-hydroxyanthranilate + L-alanine + H(+)</text>
        <dbReference type="Rhea" id="RHEA:25143"/>
        <dbReference type="ChEBI" id="CHEBI:15377"/>
        <dbReference type="ChEBI" id="CHEBI:15378"/>
        <dbReference type="ChEBI" id="CHEBI:36559"/>
        <dbReference type="ChEBI" id="CHEBI:57972"/>
        <dbReference type="ChEBI" id="CHEBI:58125"/>
    </reaction>
</comment>
<dbReference type="HAMAP" id="MF_01970">
    <property type="entry name" value="Kynureninase"/>
    <property type="match status" value="1"/>
</dbReference>
<organism evidence="6 7">
    <name type="scientific">Sporidiobolus salmonicolor</name>
    <name type="common">Yeast-like fungus</name>
    <name type="synonym">Sporobolomyces salmonicolor</name>
    <dbReference type="NCBI Taxonomy" id="5005"/>
    <lineage>
        <taxon>Eukaryota</taxon>
        <taxon>Fungi</taxon>
        <taxon>Dikarya</taxon>
        <taxon>Basidiomycota</taxon>
        <taxon>Pucciniomycotina</taxon>
        <taxon>Microbotryomycetes</taxon>
        <taxon>Sporidiobolales</taxon>
        <taxon>Sporidiobolaceae</taxon>
        <taxon>Sporobolomyces</taxon>
    </lineage>
</organism>
<dbReference type="GO" id="GO:0019805">
    <property type="term" value="P:quinolinate biosynthetic process"/>
    <property type="evidence" value="ECO:0007669"/>
    <property type="project" value="UniProtKB-UniRule"/>
</dbReference>
<dbReference type="InterPro" id="IPR000192">
    <property type="entry name" value="Aminotrans_V_dom"/>
</dbReference>
<accession>A0A0D6ENC7</accession>
<comment type="function">
    <text evidence="4">Catalyzes the cleavage of L-kynurenine (L-Kyn) and L-3-hydroxykynurenine (L-3OHKyn) into anthranilic acid (AA) and 3-hydroxyanthranilic acid (3-OHAA), respectively.</text>
</comment>
<feature type="binding site" evidence="4">
    <location>
        <position position="291"/>
    </location>
    <ligand>
        <name>pyridoxal 5'-phosphate</name>
        <dbReference type="ChEBI" id="CHEBI:597326"/>
    </ligand>
</feature>
<dbReference type="PANTHER" id="PTHR14084">
    <property type="entry name" value="KYNURENINASE"/>
    <property type="match status" value="1"/>
</dbReference>
<dbReference type="SUPFAM" id="SSF53383">
    <property type="entry name" value="PLP-dependent transferases"/>
    <property type="match status" value="1"/>
</dbReference>
<dbReference type="GO" id="GO:0005737">
    <property type="term" value="C:cytoplasm"/>
    <property type="evidence" value="ECO:0007669"/>
    <property type="project" value="UniProtKB-SubCell"/>
</dbReference>
<evidence type="ECO:0000256" key="2">
    <source>
        <dbReference type="ARBA" id="ARBA00022801"/>
    </source>
</evidence>
<evidence type="ECO:0000256" key="4">
    <source>
        <dbReference type="HAMAP-Rule" id="MF_03017"/>
    </source>
</evidence>
<feature type="binding site" evidence="4">
    <location>
        <position position="319"/>
    </location>
    <ligand>
        <name>pyridoxal 5'-phosphate</name>
        <dbReference type="ChEBI" id="CHEBI:597326"/>
    </ligand>
</feature>
<dbReference type="UniPathway" id="UPA00334">
    <property type="reaction ID" value="UER00455"/>
</dbReference>
<dbReference type="EC" id="3.7.1.3" evidence="4"/>
<dbReference type="Proteomes" id="UP000243876">
    <property type="component" value="Unassembled WGS sequence"/>
</dbReference>
<dbReference type="GO" id="GO:0034354">
    <property type="term" value="P:'de novo' NAD+ biosynthetic process from L-tryptophan"/>
    <property type="evidence" value="ECO:0007669"/>
    <property type="project" value="UniProtKB-UniRule"/>
</dbReference>
<comment type="caution">
    <text evidence="4">Lacks conserved residue(s) required for the propagation of feature annotation.</text>
</comment>
<keyword evidence="3 4" id="KW-0663">Pyridoxal phosphate</keyword>
<dbReference type="InterPro" id="IPR010111">
    <property type="entry name" value="Kynureninase"/>
</dbReference>
<keyword evidence="7" id="KW-1185">Reference proteome</keyword>
<gene>
    <name evidence="6" type="primary">SPOSA6832_02928</name>
    <name evidence="4" type="synonym">BNA5</name>
</gene>
<evidence type="ECO:0000256" key="3">
    <source>
        <dbReference type="ARBA" id="ARBA00022898"/>
    </source>
</evidence>
<dbReference type="InterPro" id="IPR015421">
    <property type="entry name" value="PyrdxlP-dep_Trfase_major"/>
</dbReference>
<feature type="binding site" evidence="4">
    <location>
        <position position="155"/>
    </location>
    <ligand>
        <name>pyridoxal 5'-phosphate</name>
        <dbReference type="ChEBI" id="CHEBI:597326"/>
    </ligand>
</feature>
<dbReference type="GO" id="GO:0097053">
    <property type="term" value="P:L-kynurenine catabolic process"/>
    <property type="evidence" value="ECO:0007669"/>
    <property type="project" value="UniProtKB-UniRule"/>
</dbReference>
<dbReference type="PIRSF" id="PIRSF038800">
    <property type="entry name" value="KYNU"/>
    <property type="match status" value="1"/>
</dbReference>
<dbReference type="Pfam" id="PF22580">
    <property type="entry name" value="KYNU_C"/>
    <property type="match status" value="1"/>
</dbReference>
<keyword evidence="1 4" id="KW-0662">Pyridine nucleotide biosynthesis</keyword>
<dbReference type="InterPro" id="IPR015422">
    <property type="entry name" value="PyrdxlP-dep_Trfase_small"/>
</dbReference>
<dbReference type="GO" id="GO:0030429">
    <property type="term" value="F:kynureninase activity"/>
    <property type="evidence" value="ECO:0007669"/>
    <property type="project" value="UniProtKB-UniRule"/>
</dbReference>
<dbReference type="GO" id="GO:0019441">
    <property type="term" value="P:L-tryptophan catabolic process to kynurenine"/>
    <property type="evidence" value="ECO:0007669"/>
    <property type="project" value="TreeGrafter"/>
</dbReference>
<evidence type="ECO:0000313" key="7">
    <source>
        <dbReference type="Proteomes" id="UP000243876"/>
    </source>
</evidence>
<dbReference type="FunFam" id="3.40.640.10:FF:000031">
    <property type="entry name" value="Kynureninase"/>
    <property type="match status" value="1"/>
</dbReference>
<comment type="similarity">
    <text evidence="4">Belongs to the kynureninase family.</text>
</comment>
<feature type="modified residue" description="N6-(pyridoxal phosphate)lysine" evidence="4">
    <location>
        <position position="292"/>
    </location>
</feature>
<feature type="binding site" evidence="4">
    <location>
        <begin position="182"/>
        <end position="185"/>
    </location>
    <ligand>
        <name>pyridoxal 5'-phosphate</name>
        <dbReference type="ChEBI" id="CHEBI:597326"/>
    </ligand>
</feature>
<dbReference type="OrthoDB" id="5978656at2759"/>
<evidence type="ECO:0000256" key="1">
    <source>
        <dbReference type="ARBA" id="ARBA00022642"/>
    </source>
</evidence>
<dbReference type="GO" id="GO:0030170">
    <property type="term" value="F:pyridoxal phosphate binding"/>
    <property type="evidence" value="ECO:0007669"/>
    <property type="project" value="UniProtKB-UniRule"/>
</dbReference>
<dbReference type="EMBL" id="CENE01000012">
    <property type="protein sequence ID" value="CEQ41228.1"/>
    <property type="molecule type" value="Genomic_DNA"/>
</dbReference>
<feature type="binding site" evidence="4">
    <location>
        <position position="347"/>
    </location>
    <ligand>
        <name>pyridoxal 5'-phosphate</name>
        <dbReference type="ChEBI" id="CHEBI:597326"/>
    </ligand>
</feature>
<evidence type="ECO:0000313" key="6">
    <source>
        <dbReference type="EMBL" id="CEQ41228.1"/>
    </source>
</evidence>
<dbReference type="Pfam" id="PF00266">
    <property type="entry name" value="Aminotran_5"/>
    <property type="match status" value="1"/>
</dbReference>
<proteinExistence type="inferred from homology"/>
<comment type="subcellular location">
    <subcellularLocation>
        <location evidence="4">Cytoplasm</location>
    </subcellularLocation>
</comment>
<dbReference type="GO" id="GO:0043420">
    <property type="term" value="P:anthranilate metabolic process"/>
    <property type="evidence" value="ECO:0007669"/>
    <property type="project" value="UniProtKB-UniRule"/>
</dbReference>
<comment type="catalytic activity">
    <reaction evidence="4">
        <text>L-kynurenine + H2O = anthranilate + L-alanine + H(+)</text>
        <dbReference type="Rhea" id="RHEA:16813"/>
        <dbReference type="ChEBI" id="CHEBI:15377"/>
        <dbReference type="ChEBI" id="CHEBI:15378"/>
        <dbReference type="ChEBI" id="CHEBI:16567"/>
        <dbReference type="ChEBI" id="CHEBI:57959"/>
        <dbReference type="ChEBI" id="CHEBI:57972"/>
        <dbReference type="EC" id="3.7.1.3"/>
    </reaction>
</comment>
<comment type="subunit">
    <text evidence="4">Homodimer.</text>
</comment>
<reference evidence="7" key="1">
    <citation type="submission" date="2015-02" db="EMBL/GenBank/DDBJ databases">
        <authorList>
            <person name="Gon?alves P."/>
        </authorList>
    </citation>
    <scope>NUCLEOTIDE SEQUENCE [LARGE SCALE GENOMIC DNA]</scope>
</reference>
<dbReference type="Gene3D" id="3.90.1150.10">
    <property type="entry name" value="Aspartate Aminotransferase, domain 1"/>
    <property type="match status" value="1"/>
</dbReference>
<dbReference type="AlphaFoldDB" id="A0A0D6ENC7"/>
<protein>
    <recommendedName>
        <fullName evidence="4">Kynureninase</fullName>
        <ecNumber evidence="4">3.7.1.3</ecNumber>
    </recommendedName>
    <alternativeName>
        <fullName evidence="4">Biosynthesis of nicotinic acid protein 5</fullName>
    </alternativeName>
    <alternativeName>
        <fullName evidence="4">L-kynurenine hydrolase</fullName>
    </alternativeName>
</protein>
<dbReference type="NCBIfam" id="TIGR01814">
    <property type="entry name" value="kynureninase"/>
    <property type="match status" value="1"/>
</dbReference>
<dbReference type="PANTHER" id="PTHR14084:SF0">
    <property type="entry name" value="KYNURENINASE"/>
    <property type="match status" value="1"/>
</dbReference>
<feature type="binding site" evidence="4">
    <location>
        <position position="266"/>
    </location>
    <ligand>
        <name>pyridoxal 5'-phosphate</name>
        <dbReference type="ChEBI" id="CHEBI:597326"/>
    </ligand>
</feature>